<sequence>MAILFIGGFENSLIMKDYHCCIDWLEEVIWVLDKRATVDLTTTLSNSWNNRNNNNNFISCGKEEEVHVVWERARTFSQDFRIFNLINDPLLPTNPSVKRGFKNEMMSVEWAEIYAFEGNIKMVCTLNIKTVVVFEIGNASFVNIVKHHSTDVTIVGEQVK</sequence>
<accession>A0ABR0QW46</accession>
<gene>
    <name evidence="1" type="ORF">PVK06_005647</name>
</gene>
<dbReference type="Proteomes" id="UP001358586">
    <property type="component" value="Chromosome 2"/>
</dbReference>
<comment type="caution">
    <text evidence="1">The sequence shown here is derived from an EMBL/GenBank/DDBJ whole genome shotgun (WGS) entry which is preliminary data.</text>
</comment>
<proteinExistence type="predicted"/>
<organism evidence="1 2">
    <name type="scientific">Gossypium arboreum</name>
    <name type="common">Tree cotton</name>
    <name type="synonym">Gossypium nanking</name>
    <dbReference type="NCBI Taxonomy" id="29729"/>
    <lineage>
        <taxon>Eukaryota</taxon>
        <taxon>Viridiplantae</taxon>
        <taxon>Streptophyta</taxon>
        <taxon>Embryophyta</taxon>
        <taxon>Tracheophyta</taxon>
        <taxon>Spermatophyta</taxon>
        <taxon>Magnoliopsida</taxon>
        <taxon>eudicotyledons</taxon>
        <taxon>Gunneridae</taxon>
        <taxon>Pentapetalae</taxon>
        <taxon>rosids</taxon>
        <taxon>malvids</taxon>
        <taxon>Malvales</taxon>
        <taxon>Malvaceae</taxon>
        <taxon>Malvoideae</taxon>
        <taxon>Gossypium</taxon>
    </lineage>
</organism>
<protein>
    <submittedName>
        <fullName evidence="1">Uncharacterized protein</fullName>
    </submittedName>
</protein>
<reference evidence="1 2" key="1">
    <citation type="submission" date="2023-03" db="EMBL/GenBank/DDBJ databases">
        <title>WGS of Gossypium arboreum.</title>
        <authorList>
            <person name="Yu D."/>
        </authorList>
    </citation>
    <scope>NUCLEOTIDE SEQUENCE [LARGE SCALE GENOMIC DNA]</scope>
    <source>
        <tissue evidence="1">Leaf</tissue>
    </source>
</reference>
<dbReference type="EMBL" id="JARKNE010000002">
    <property type="protein sequence ID" value="KAK5843201.1"/>
    <property type="molecule type" value="Genomic_DNA"/>
</dbReference>
<name>A0ABR0QW46_GOSAR</name>
<evidence type="ECO:0000313" key="1">
    <source>
        <dbReference type="EMBL" id="KAK5843201.1"/>
    </source>
</evidence>
<evidence type="ECO:0000313" key="2">
    <source>
        <dbReference type="Proteomes" id="UP001358586"/>
    </source>
</evidence>
<keyword evidence="2" id="KW-1185">Reference proteome</keyword>